<feature type="compositionally biased region" description="Polar residues" evidence="1">
    <location>
        <begin position="1"/>
        <end position="15"/>
    </location>
</feature>
<name>A0AAN6SK66_9PEZI</name>
<feature type="compositionally biased region" description="Basic residues" evidence="1">
    <location>
        <begin position="17"/>
        <end position="29"/>
    </location>
</feature>
<protein>
    <submittedName>
        <fullName evidence="2">Uncharacterized protein</fullName>
    </submittedName>
</protein>
<accession>A0AAN6SK66</accession>
<reference evidence="2" key="1">
    <citation type="journal article" date="2023" name="Mol. Phylogenet. Evol.">
        <title>Genome-scale phylogeny and comparative genomics of the fungal order Sordariales.</title>
        <authorList>
            <person name="Hensen N."/>
            <person name="Bonometti L."/>
            <person name="Westerberg I."/>
            <person name="Brannstrom I.O."/>
            <person name="Guillou S."/>
            <person name="Cros-Aarteil S."/>
            <person name="Calhoun S."/>
            <person name="Haridas S."/>
            <person name="Kuo A."/>
            <person name="Mondo S."/>
            <person name="Pangilinan J."/>
            <person name="Riley R."/>
            <person name="LaButti K."/>
            <person name="Andreopoulos B."/>
            <person name="Lipzen A."/>
            <person name="Chen C."/>
            <person name="Yan M."/>
            <person name="Daum C."/>
            <person name="Ng V."/>
            <person name="Clum A."/>
            <person name="Steindorff A."/>
            <person name="Ohm R.A."/>
            <person name="Martin F."/>
            <person name="Silar P."/>
            <person name="Natvig D.O."/>
            <person name="Lalanne C."/>
            <person name="Gautier V."/>
            <person name="Ament-Velasquez S.L."/>
            <person name="Kruys A."/>
            <person name="Hutchinson M.I."/>
            <person name="Powell A.J."/>
            <person name="Barry K."/>
            <person name="Miller A.N."/>
            <person name="Grigoriev I.V."/>
            <person name="Debuchy R."/>
            <person name="Gladieux P."/>
            <person name="Hiltunen Thoren M."/>
            <person name="Johannesson H."/>
        </authorList>
    </citation>
    <scope>NUCLEOTIDE SEQUENCE</scope>
    <source>
        <strain evidence="2">CBS 626.80</strain>
    </source>
</reference>
<dbReference type="Proteomes" id="UP001303222">
    <property type="component" value="Unassembled WGS sequence"/>
</dbReference>
<reference evidence="2" key="2">
    <citation type="submission" date="2023-06" db="EMBL/GenBank/DDBJ databases">
        <authorList>
            <consortium name="Lawrence Berkeley National Laboratory"/>
            <person name="Mondo S.J."/>
            <person name="Hensen N."/>
            <person name="Bonometti L."/>
            <person name="Westerberg I."/>
            <person name="Brannstrom I.O."/>
            <person name="Guillou S."/>
            <person name="Cros-Aarteil S."/>
            <person name="Calhoun S."/>
            <person name="Haridas S."/>
            <person name="Kuo A."/>
            <person name="Pangilinan J."/>
            <person name="Riley R."/>
            <person name="Labutti K."/>
            <person name="Andreopoulos B."/>
            <person name="Lipzen A."/>
            <person name="Chen C."/>
            <person name="Yanf M."/>
            <person name="Daum C."/>
            <person name="Ng V."/>
            <person name="Clum A."/>
            <person name="Steindorff A."/>
            <person name="Ohm R."/>
            <person name="Martin F."/>
            <person name="Silar P."/>
            <person name="Natvig D."/>
            <person name="Lalanne C."/>
            <person name="Gautier V."/>
            <person name="Ament-Velasquez S.L."/>
            <person name="Kruys A."/>
            <person name="Hutchinson M.I."/>
            <person name="Powell A.J."/>
            <person name="Barry K."/>
            <person name="Miller A.N."/>
            <person name="Grigoriev I.V."/>
            <person name="Debuchy R."/>
            <person name="Gladieux P."/>
            <person name="Thoren M.H."/>
            <person name="Johannesson H."/>
        </authorList>
    </citation>
    <scope>NUCLEOTIDE SEQUENCE</scope>
    <source>
        <strain evidence="2">CBS 626.80</strain>
    </source>
</reference>
<evidence type="ECO:0000313" key="3">
    <source>
        <dbReference type="Proteomes" id="UP001303222"/>
    </source>
</evidence>
<comment type="caution">
    <text evidence="2">The sequence shown here is derived from an EMBL/GenBank/DDBJ whole genome shotgun (WGS) entry which is preliminary data.</text>
</comment>
<gene>
    <name evidence="2" type="ORF">QBC32DRAFT_137071</name>
</gene>
<organism evidence="2 3">
    <name type="scientific">Pseudoneurospora amorphoporcata</name>
    <dbReference type="NCBI Taxonomy" id="241081"/>
    <lineage>
        <taxon>Eukaryota</taxon>
        <taxon>Fungi</taxon>
        <taxon>Dikarya</taxon>
        <taxon>Ascomycota</taxon>
        <taxon>Pezizomycotina</taxon>
        <taxon>Sordariomycetes</taxon>
        <taxon>Sordariomycetidae</taxon>
        <taxon>Sordariales</taxon>
        <taxon>Sordariaceae</taxon>
        <taxon>Pseudoneurospora</taxon>
    </lineage>
</organism>
<keyword evidence="3" id="KW-1185">Reference proteome</keyword>
<dbReference type="AlphaFoldDB" id="A0AAN6SK66"/>
<proteinExistence type="predicted"/>
<evidence type="ECO:0000313" key="2">
    <source>
        <dbReference type="EMBL" id="KAK3956389.1"/>
    </source>
</evidence>
<feature type="region of interest" description="Disordered" evidence="1">
    <location>
        <begin position="1"/>
        <end position="46"/>
    </location>
</feature>
<dbReference type="EMBL" id="MU859066">
    <property type="protein sequence ID" value="KAK3956389.1"/>
    <property type="molecule type" value="Genomic_DNA"/>
</dbReference>
<feature type="region of interest" description="Disordered" evidence="1">
    <location>
        <begin position="103"/>
        <end position="145"/>
    </location>
</feature>
<sequence>MALSFSPSQDPDSINSRLRRLMSRKRIRSKKEDKRRAVESPVPTTPKTPIVALAKRHDPCSFRTRLSDAGLAPELGYYVASHLAVATTTTPKASNGCVAVERSLGRPGEAPPTPLRASFRVSSRTLRSRKRSRQEDDDGYTPTASTKVITVPSSILIVPSDEDGSESFAATPLSPGFDLVDVAFSTLEEFEDTEMVTWNDRRQDSGPINFDANMSTMRMPFSYQHTRGVRRSVVDMVVATDSAGFGSDEWSVIADASMIPTYGPSDVMKQPIHQAIVRSFVSRCRAAKRRMMMTSRRHSCRLSLTDNTAGQRVSVGAVH</sequence>
<evidence type="ECO:0000256" key="1">
    <source>
        <dbReference type="SAM" id="MobiDB-lite"/>
    </source>
</evidence>